<feature type="transmembrane region" description="Helical" evidence="1">
    <location>
        <begin position="2463"/>
        <end position="2483"/>
    </location>
</feature>
<feature type="transmembrane region" description="Helical" evidence="1">
    <location>
        <begin position="2378"/>
        <end position="2399"/>
    </location>
</feature>
<reference evidence="3" key="1">
    <citation type="submission" date="2021-01" db="EMBL/GenBank/DDBJ databases">
        <authorList>
            <consortium name="Genoscope - CEA"/>
            <person name="William W."/>
        </authorList>
    </citation>
    <scope>NUCLEOTIDE SEQUENCE</scope>
</reference>
<dbReference type="PANTHER" id="PTHR11319">
    <property type="entry name" value="G PROTEIN-COUPLED RECEPTOR-RELATED"/>
    <property type="match status" value="1"/>
</dbReference>
<evidence type="ECO:0008006" key="5">
    <source>
        <dbReference type="Google" id="ProtNLM"/>
    </source>
</evidence>
<keyword evidence="1" id="KW-0812">Transmembrane</keyword>
<feature type="signal peptide" evidence="2">
    <location>
        <begin position="1"/>
        <end position="16"/>
    </location>
</feature>
<evidence type="ECO:0000313" key="3">
    <source>
        <dbReference type="EMBL" id="CAD8112914.1"/>
    </source>
</evidence>
<feature type="transmembrane region" description="Helical" evidence="1">
    <location>
        <begin position="2650"/>
        <end position="2671"/>
    </location>
</feature>
<feature type="transmembrane region" description="Helical" evidence="1">
    <location>
        <begin position="2624"/>
        <end position="2643"/>
    </location>
</feature>
<protein>
    <recommendedName>
        <fullName evidence="5">Transmembrane protein</fullName>
    </recommendedName>
</protein>
<name>A0A8S1QCV0_9CILI</name>
<dbReference type="CDD" id="cd00064">
    <property type="entry name" value="FU"/>
    <property type="match status" value="1"/>
</dbReference>
<keyword evidence="1" id="KW-0472">Membrane</keyword>
<feature type="transmembrane region" description="Helical" evidence="1">
    <location>
        <begin position="2426"/>
        <end position="2451"/>
    </location>
</feature>
<dbReference type="EMBL" id="CAJJDN010000102">
    <property type="protein sequence ID" value="CAD8112914.1"/>
    <property type="molecule type" value="Genomic_DNA"/>
</dbReference>
<evidence type="ECO:0000256" key="1">
    <source>
        <dbReference type="SAM" id="Phobius"/>
    </source>
</evidence>
<dbReference type="PANTHER" id="PTHR11319:SF35">
    <property type="entry name" value="OUTER MEMBRANE PROTEIN PMPC-RELATED"/>
    <property type="match status" value="1"/>
</dbReference>
<sequence>MILIGAFLTIEILAQSFETIEMDPLNQQMKKIIRLEFLNYPINFGFTYGIWSKYNPLGKISQIGSYGLFDEYCFHLHNAIEEESQSLNFIYYDCLDKQQKTIKKTIQFINDKNEQLIFQIDINSNQYENIWYFMQVIQWPQLDRFELLINKQQDEEIHKIVQMKRPYSDKNQILTFGSNLIVSSSKILNIKSGDIFSYFPGPIRLQEYIEEILSPLLNFQDIAQTSYESLKTCVCQPNQKFQIDDQEFSDLQFSQYISQNLNCDFFILFGWIQIKKIPIESQDFIYQFIKISANSEQLMLEDQNLSPFQLFYYILEKENYIKITTYSYQFPDVSFDFVKNPFLIEDEIKFSNEITSWHQIKVELQFDQLRIDVKFYENQILDHFTKIYDVKQFHNYQLKVQFGNFLQQSKNQLNIVIKNFQFYNCYQQSEYQECHYSCLTCDGPSDENCLACSESSKRIYLNQYKVCICPYHTIDLNGKCQNYEDSSLILQKSNKISKQKCQQGYFEYDDECYLCPSIVKQNLITCFECYNNPSNWQFQQICYTILHLQELGNINDSMIPQETQIFYFDGAYLNLKHDSDEFQFEIYQELILVSTAFKQFCQQSDLLSEDLFMCYPCILNYCLTCFISITNIECLQCDDDYILINGHCKLKELQQIDRICIPPDYLTYSFQCKQCTIKHCLLCFEYQSYNQDSCSLYPEYIITENNLDNIKIGCALCKDNYIFDFTINLCLLQKSQLKSCQRSFIDLDGQERCTLATNDDFFISPEIIYCQKYIQNCQQCSFNINSIIQCIICQNGYIVENNQCLPNEEELQLPQYLIQKWKSKIQSFMLQFISTLNIDAYQKQILPSEIVNEHCSSDCLVCGQIYCKKCSLNYYKQSIKVENYNNCDDCPQLCQVCISRTEKEIKSYSTKFLVTGENLLYTKKCIKPYFDPAIYFDPYNQVARHCLNRDCDDSLIYRFSYQNCNFARFQRNYEKQINTKYCNSIGIQSIEFQFQFDLEQYECHLLFPLTFQTKLKEQIFTLQHTHFKIFSSKQFFIHPKYITQFINFDEVEIENLNFIIQNNLNFILDNDLNLINLTLSNVKISQSELYNVNSLFETQNYNFINLKNLTISNSIFQNSSILKLLNQDLNGIITFSGLYIQNCTFKDSTLFHISKLQNNLFLQNIQIENSTLENSSIFYFATQKLELNLIDINQLSIQSNQFKDSNLIYSTNLVELRIKDFQFQFNNLSNSKIIELNFKITLFKILIEKNSFESSQFVIIIQKQFKQTIPCLIQNLKVIANLYQTSNLFLIFSTYSTNNLVVHFLDTQIFQNYQLSNKDEFEYLFWINCDSLFLKSMTVTNNDNQLILFLSENQNISIENLFYSGFPNNFKIPLSLNNLQMKKKNKLFTIQGIKVISIINLIIENQINFEEFIIEITQSSQIKTNQICQLNIQNVKIQGNILLLLPQIHRLSVISIESEVQMFLLLQNISYSNNMFHSYANNVLRSSASLLYISLSSGSVEIKDFICYQNALTNSSNTFVIINSEKLQLSNYTIRNLNYLTKEQWYQYYDLELIDHLNQEKLNQFIFSVLKINNIGGAGKVQASSFLCIDCQIERILAKEGFAFDITTTGEGHISLLNLIVNEAENDFGTREKYQGCINVYSTNSKLNMTIKNAKFYNINNRMASSIFTVVPSKVQNYLFIQNVKFENCFSLFNQIMNIQFSQLIFDQNFVFLRNIRIIQNLQSWTSYFSKIQNLQISELNEIVSNDNALISISSCSGVYMSPILRFKNVPQLSVELLSIDNIQIFYQFTLIHIIQAVKIKSKIKFQQINIQNVSLYETLGSGSQQDFLNENAYQLQQSNFEVVSFFNIQSFSNLNSLYFDQIQLINNNCKHCINGLMFFEVEEFQQIRFSNINCLQNQIKKFGCLYFTRKKLDQAKIIVQNSNFLFNKGTQGVAIMCFNIYLKIASNKIIQNSASEFGGGIYYVINSSNFILKQSIILLNNAKGGGGIYLQGDCFLNKNNFINTQLLFNKAIESGNNLIENPSHLALYINQLEIPSTSLKINGIQTNNIKLKSFKIIEQGMARQSENLIIPSNQIIEDFKIFDTKQLEYKLFIKNISLNYKNSLNEQLNYIQNSTCQLNQSIITRNQTYIKDLQNSQVYTLDNGRYYLDLSSLSFTLDPFEQNYEYLQIAILCKFNSQGNGLMYKINVKSLKCQLGEFYVNEGCQICQSDQGFYSVTYNSTKCSIFDKMKFAQITSNMIELLPGYWRPHYLSDFTEKCFRNTAFCKGGWVVGNEICINGHIGALCEECDIYDVRGFGYFFKNQSDQQCLKCTGFWISIFSLLLVIIWTFISIVLSLRSINRSNKLYTQLKVVKRFNQILFKLNQDHESILIKMMINYLWTFSVILTFNINFSLSFQFIEQTSNSSYSLASGLDCQLSNISKIPLLYLKLITLITFIISQFNVVFMISFIYSIRARNKFDLSIISNTLLYLYIVNYAGLIKMLSSVLSIRMISNINYIQGDVTQIFWNQDHQTWIYYFVLPGLTIFGLIIPVFIFIFLIVNKNNLQEIKLRKHICYILNEYHTKSYFWEQIKQFKKALIIFIITYFETQILLKASLLGLCFLFYQLLSAYQKPFIIQKFNSLDLQAGQICSITIFLAAIQYICEQQQIEYVQIIIQTSIIGFFIRLGFLFLKNLFRIYHKKYTKPILTSLHNLFKFFSNNCKLTIYFNTLLNQQKHKEQRLENYFLKLRDYLMFSTKSQQRNSKLSITITSPGRIYPVKSTKSDLEKKYLFEN</sequence>
<gene>
    <name evidence="3" type="ORF">PSON_ATCC_30995.1.T1020006</name>
</gene>
<accession>A0A8S1QCV0</accession>
<organism evidence="3 4">
    <name type="scientific">Paramecium sonneborni</name>
    <dbReference type="NCBI Taxonomy" id="65129"/>
    <lineage>
        <taxon>Eukaryota</taxon>
        <taxon>Sar</taxon>
        <taxon>Alveolata</taxon>
        <taxon>Ciliophora</taxon>
        <taxon>Intramacronucleata</taxon>
        <taxon>Oligohymenophorea</taxon>
        <taxon>Peniculida</taxon>
        <taxon>Parameciidae</taxon>
        <taxon>Paramecium</taxon>
    </lineage>
</organism>
<feature type="transmembrane region" description="Helical" evidence="1">
    <location>
        <begin position="2577"/>
        <end position="2604"/>
    </location>
</feature>
<dbReference type="Proteomes" id="UP000692954">
    <property type="component" value="Unassembled WGS sequence"/>
</dbReference>
<evidence type="ECO:0000313" key="4">
    <source>
        <dbReference type="Proteomes" id="UP000692954"/>
    </source>
</evidence>
<feature type="transmembrane region" description="Helical" evidence="1">
    <location>
        <begin position="2514"/>
        <end position="2540"/>
    </location>
</feature>
<dbReference type="OrthoDB" id="77931at2759"/>
<feature type="chain" id="PRO_5035757867" description="Transmembrane protein" evidence="2">
    <location>
        <begin position="17"/>
        <end position="2773"/>
    </location>
</feature>
<feature type="transmembrane region" description="Helical" evidence="1">
    <location>
        <begin position="2315"/>
        <end position="2337"/>
    </location>
</feature>
<dbReference type="InterPro" id="IPR006212">
    <property type="entry name" value="Furin_repeat"/>
</dbReference>
<keyword evidence="2" id="KW-0732">Signal</keyword>
<keyword evidence="4" id="KW-1185">Reference proteome</keyword>
<comment type="caution">
    <text evidence="3">The sequence shown here is derived from an EMBL/GenBank/DDBJ whole genome shotgun (WGS) entry which is preliminary data.</text>
</comment>
<evidence type="ECO:0000256" key="2">
    <source>
        <dbReference type="SAM" id="SignalP"/>
    </source>
</evidence>
<proteinExistence type="predicted"/>
<keyword evidence="1" id="KW-1133">Transmembrane helix</keyword>